<organism evidence="5 6">
    <name type="scientific">Membranihabitans marinus</name>
    <dbReference type="NCBI Taxonomy" id="1227546"/>
    <lineage>
        <taxon>Bacteria</taxon>
        <taxon>Pseudomonadati</taxon>
        <taxon>Bacteroidota</taxon>
        <taxon>Saprospiria</taxon>
        <taxon>Saprospirales</taxon>
        <taxon>Saprospiraceae</taxon>
        <taxon>Membranihabitans</taxon>
    </lineage>
</organism>
<keyword evidence="3" id="KW-0963">Cytoplasm</keyword>
<keyword evidence="3" id="KW-0547">Nucleotide-binding</keyword>
<evidence type="ECO:0000256" key="4">
    <source>
        <dbReference type="RuleBase" id="RU004046"/>
    </source>
</evidence>
<dbReference type="Gene3D" id="3.40.367.20">
    <property type="match status" value="1"/>
</dbReference>
<dbReference type="SUPFAM" id="SSF53067">
    <property type="entry name" value="Actin-like ATPase domain"/>
    <property type="match status" value="1"/>
</dbReference>
<keyword evidence="2 3" id="KW-0418">Kinase</keyword>
<dbReference type="PANTHER" id="PTHR47363">
    <property type="entry name" value="GLUCOKINASE"/>
    <property type="match status" value="1"/>
</dbReference>
<evidence type="ECO:0000256" key="1">
    <source>
        <dbReference type="ARBA" id="ARBA00022679"/>
    </source>
</evidence>
<dbReference type="HAMAP" id="MF_00524">
    <property type="entry name" value="Glucokinase"/>
    <property type="match status" value="1"/>
</dbReference>
<dbReference type="InterPro" id="IPR043129">
    <property type="entry name" value="ATPase_NBD"/>
</dbReference>
<evidence type="ECO:0000256" key="2">
    <source>
        <dbReference type="ARBA" id="ARBA00022777"/>
    </source>
</evidence>
<comment type="catalytic activity">
    <reaction evidence="3">
        <text>D-glucose + ATP = D-glucose 6-phosphate + ADP + H(+)</text>
        <dbReference type="Rhea" id="RHEA:17825"/>
        <dbReference type="ChEBI" id="CHEBI:4167"/>
        <dbReference type="ChEBI" id="CHEBI:15378"/>
        <dbReference type="ChEBI" id="CHEBI:30616"/>
        <dbReference type="ChEBI" id="CHEBI:61548"/>
        <dbReference type="ChEBI" id="CHEBI:456216"/>
        <dbReference type="EC" id="2.7.1.2"/>
    </reaction>
</comment>
<sequence>MLPLLFPMHHEITHHAVSVLAADVGGTTSNLALIEMKGDQKKILKQQNYPSQKHQSMSEIIKDFLKNQPKPDTCCIGVAGPVFHGSAKPTNLSWEVNSREIIRQLGLPKVHLINDLEATAFGLAMLTDEDVVVIHQGSTQPSGNAAILAPGTGLGESGIYFDGTYYHPFASEGGHCEFPARDKFDFELYKYLQKKHGYVSNERLICGPGIVNIYEFLTENKNLEEPAWVTHKVDSGDSAAEISQHIEHSPRCHKTMRLFIHYLAREAANLALKMKATGGLFIGGGIAPQIVPLFEKFHFNDSFVRSGRMNYLLKKVPVRILLNPETALLGAAYYGATR</sequence>
<gene>
    <name evidence="3 5" type="primary">glk</name>
    <name evidence="5" type="ORF">KUV50_12655</name>
</gene>
<evidence type="ECO:0000313" key="5">
    <source>
        <dbReference type="EMBL" id="MBY5958994.1"/>
    </source>
</evidence>
<protein>
    <recommendedName>
        <fullName evidence="3">Glucokinase</fullName>
        <ecNumber evidence="3">2.7.1.2</ecNumber>
    </recommendedName>
    <alternativeName>
        <fullName evidence="3">Glucose kinase</fullName>
    </alternativeName>
</protein>
<keyword evidence="6" id="KW-1185">Reference proteome</keyword>
<dbReference type="EC" id="2.7.1.2" evidence="3"/>
<evidence type="ECO:0000313" key="6">
    <source>
        <dbReference type="Proteomes" id="UP000753961"/>
    </source>
</evidence>
<dbReference type="PANTHER" id="PTHR47363:SF1">
    <property type="entry name" value="GLUCOKINASE"/>
    <property type="match status" value="1"/>
</dbReference>
<dbReference type="GO" id="GO:0005536">
    <property type="term" value="F:D-glucose binding"/>
    <property type="evidence" value="ECO:0007669"/>
    <property type="project" value="InterPro"/>
</dbReference>
<dbReference type="RefSeq" id="WP_222580531.1">
    <property type="nucleotide sequence ID" value="NZ_JAHVHU010000011.1"/>
</dbReference>
<dbReference type="AlphaFoldDB" id="A0A953LDL0"/>
<keyword evidence="1 3" id="KW-0808">Transferase</keyword>
<name>A0A953LDL0_9BACT</name>
<keyword evidence="3" id="KW-0324">Glycolysis</keyword>
<dbReference type="Gene3D" id="3.30.420.40">
    <property type="match status" value="1"/>
</dbReference>
<dbReference type="GO" id="GO:0005737">
    <property type="term" value="C:cytoplasm"/>
    <property type="evidence" value="ECO:0007669"/>
    <property type="project" value="UniProtKB-SubCell"/>
</dbReference>
<evidence type="ECO:0000256" key="3">
    <source>
        <dbReference type="HAMAP-Rule" id="MF_00524"/>
    </source>
</evidence>
<feature type="binding site" evidence="3">
    <location>
        <begin position="22"/>
        <end position="27"/>
    </location>
    <ligand>
        <name>ATP</name>
        <dbReference type="ChEBI" id="CHEBI:30616"/>
    </ligand>
</feature>
<comment type="subcellular location">
    <subcellularLocation>
        <location evidence="3">Cytoplasm</location>
    </subcellularLocation>
</comment>
<dbReference type="GO" id="GO:0004340">
    <property type="term" value="F:glucokinase activity"/>
    <property type="evidence" value="ECO:0007669"/>
    <property type="project" value="UniProtKB-UniRule"/>
</dbReference>
<comment type="similarity">
    <text evidence="3 4">Belongs to the bacterial glucokinase family.</text>
</comment>
<dbReference type="Proteomes" id="UP000753961">
    <property type="component" value="Unassembled WGS sequence"/>
</dbReference>
<dbReference type="CDD" id="cd24008">
    <property type="entry name" value="ASKHA_NBD_GLK"/>
    <property type="match status" value="1"/>
</dbReference>
<reference evidence="5" key="1">
    <citation type="submission" date="2021-06" db="EMBL/GenBank/DDBJ databases">
        <title>44 bacteria genomes isolated from Dapeng, Shenzhen.</title>
        <authorList>
            <person name="Zheng W."/>
            <person name="Yu S."/>
            <person name="Huang Y."/>
        </authorList>
    </citation>
    <scope>NUCLEOTIDE SEQUENCE</scope>
    <source>
        <strain evidence="5">DP5N28-2</strain>
    </source>
</reference>
<dbReference type="EMBL" id="JAHVHU010000011">
    <property type="protein sequence ID" value="MBY5958994.1"/>
    <property type="molecule type" value="Genomic_DNA"/>
</dbReference>
<comment type="caution">
    <text evidence="5">The sequence shown here is derived from an EMBL/GenBank/DDBJ whole genome shotgun (WGS) entry which is preliminary data.</text>
</comment>
<accession>A0A953LDL0</accession>
<dbReference type="GO" id="GO:0005524">
    <property type="term" value="F:ATP binding"/>
    <property type="evidence" value="ECO:0007669"/>
    <property type="project" value="UniProtKB-UniRule"/>
</dbReference>
<proteinExistence type="inferred from homology"/>
<dbReference type="Pfam" id="PF02685">
    <property type="entry name" value="Glucokinase"/>
    <property type="match status" value="1"/>
</dbReference>
<dbReference type="NCBIfam" id="TIGR00749">
    <property type="entry name" value="glk"/>
    <property type="match status" value="1"/>
</dbReference>
<dbReference type="InterPro" id="IPR003836">
    <property type="entry name" value="Glucokinase"/>
</dbReference>
<keyword evidence="3" id="KW-0067">ATP-binding</keyword>
<dbReference type="GO" id="GO:0006096">
    <property type="term" value="P:glycolytic process"/>
    <property type="evidence" value="ECO:0007669"/>
    <property type="project" value="UniProtKB-UniRule"/>
</dbReference>